<feature type="chain" id="PRO_5017399865" description="Secreted protein" evidence="1">
    <location>
        <begin position="19"/>
        <end position="98"/>
    </location>
</feature>
<dbReference type="AlphaFoldDB" id="A0A3A2Z5E8"/>
<dbReference type="Proteomes" id="UP000266188">
    <property type="component" value="Unassembled WGS sequence"/>
</dbReference>
<keyword evidence="1" id="KW-0732">Signal</keyword>
<sequence>MALLVSFILVTIPKVASAWPSSNVGQEHRQGAQDLVIAPLLVHGHKRALGVLQQKVPISRVKAVVHGGHGEDLAIVARGASAIYSSATTETCSRCTPP</sequence>
<feature type="signal peptide" evidence="1">
    <location>
        <begin position="1"/>
        <end position="18"/>
    </location>
</feature>
<name>A0A3A2Z5E8_9EURO</name>
<evidence type="ECO:0000313" key="3">
    <source>
        <dbReference type="Proteomes" id="UP000266188"/>
    </source>
</evidence>
<organism evidence="2 3">
    <name type="scientific">Aspergillus sclerotialis</name>
    <dbReference type="NCBI Taxonomy" id="2070753"/>
    <lineage>
        <taxon>Eukaryota</taxon>
        <taxon>Fungi</taxon>
        <taxon>Dikarya</taxon>
        <taxon>Ascomycota</taxon>
        <taxon>Pezizomycotina</taxon>
        <taxon>Eurotiomycetes</taxon>
        <taxon>Eurotiomycetidae</taxon>
        <taxon>Eurotiales</taxon>
        <taxon>Aspergillaceae</taxon>
        <taxon>Aspergillus</taxon>
        <taxon>Aspergillus subgen. Polypaecilum</taxon>
    </lineage>
</organism>
<evidence type="ECO:0000256" key="1">
    <source>
        <dbReference type="SAM" id="SignalP"/>
    </source>
</evidence>
<gene>
    <name evidence="2" type="ORF">PHISCL_11076</name>
</gene>
<accession>A0A3A2Z5E8</accession>
<dbReference type="EMBL" id="MVGC01003763">
    <property type="protein sequence ID" value="RJE16587.1"/>
    <property type="molecule type" value="Genomic_DNA"/>
</dbReference>
<protein>
    <recommendedName>
        <fullName evidence="4">Secreted protein</fullName>
    </recommendedName>
</protein>
<comment type="caution">
    <text evidence="2">The sequence shown here is derived from an EMBL/GenBank/DDBJ whole genome shotgun (WGS) entry which is preliminary data.</text>
</comment>
<reference evidence="3" key="1">
    <citation type="submission" date="2017-02" db="EMBL/GenBank/DDBJ databases">
        <authorList>
            <person name="Tafer H."/>
            <person name="Lopandic K."/>
        </authorList>
    </citation>
    <scope>NUCLEOTIDE SEQUENCE [LARGE SCALE GENOMIC DNA]</scope>
    <source>
        <strain evidence="3">CBS 366.77</strain>
    </source>
</reference>
<proteinExistence type="predicted"/>
<evidence type="ECO:0008006" key="4">
    <source>
        <dbReference type="Google" id="ProtNLM"/>
    </source>
</evidence>
<evidence type="ECO:0000313" key="2">
    <source>
        <dbReference type="EMBL" id="RJE16587.1"/>
    </source>
</evidence>
<keyword evidence="3" id="KW-1185">Reference proteome</keyword>